<reference evidence="1 2" key="1">
    <citation type="submission" date="2016-10" db="EMBL/GenBank/DDBJ databases">
        <authorList>
            <person name="de Groot N.N."/>
        </authorList>
    </citation>
    <scope>NUCLEOTIDE SEQUENCE [LARGE SCALE GENOMIC DNA]</scope>
    <source>
        <strain evidence="1 2">DSM 22012</strain>
    </source>
</reference>
<sequence length="67" mass="7927">MLYYMINGYNIEYLSRISYFFKTSLNYIKTSFFGNGKGFRIWLNPLNNPTRFGRNSKKISIPTSDVQ</sequence>
<accession>A0A1H6B8Z8</accession>
<evidence type="ECO:0000313" key="1">
    <source>
        <dbReference type="EMBL" id="SEG57289.1"/>
    </source>
</evidence>
<evidence type="ECO:0000313" key="2">
    <source>
        <dbReference type="Proteomes" id="UP000236745"/>
    </source>
</evidence>
<dbReference type="Proteomes" id="UP000236745">
    <property type="component" value="Unassembled WGS sequence"/>
</dbReference>
<name>A0A1H6B8Z8_9GAMM</name>
<keyword evidence="2" id="KW-1185">Reference proteome</keyword>
<organism evidence="1 2">
    <name type="scientific">Marinobacterium lutimaris</name>
    <dbReference type="NCBI Taxonomy" id="568106"/>
    <lineage>
        <taxon>Bacteria</taxon>
        <taxon>Pseudomonadati</taxon>
        <taxon>Pseudomonadota</taxon>
        <taxon>Gammaproteobacteria</taxon>
        <taxon>Oceanospirillales</taxon>
        <taxon>Oceanospirillaceae</taxon>
        <taxon>Marinobacterium</taxon>
    </lineage>
</organism>
<protein>
    <submittedName>
        <fullName evidence="1">Uncharacterized protein</fullName>
    </submittedName>
</protein>
<gene>
    <name evidence="1" type="ORF">SAMN05444390_102482</name>
</gene>
<dbReference type="AlphaFoldDB" id="A0A1H6B8Z8"/>
<proteinExistence type="predicted"/>
<dbReference type="EMBL" id="FNVQ01000002">
    <property type="protein sequence ID" value="SEG57289.1"/>
    <property type="molecule type" value="Genomic_DNA"/>
</dbReference>